<proteinExistence type="predicted"/>
<feature type="region of interest" description="Disordered" evidence="1">
    <location>
        <begin position="363"/>
        <end position="422"/>
    </location>
</feature>
<feature type="domain" description="Flagellar motor switch protein FliN-like C-terminal" evidence="2">
    <location>
        <begin position="224"/>
        <end position="296"/>
    </location>
</feature>
<accession>A0A1X6YY58</accession>
<gene>
    <name evidence="3" type="ORF">PSM7751_01441</name>
</gene>
<dbReference type="AlphaFoldDB" id="A0A1X6YY58"/>
<name>A0A1X6YY58_9RHOB</name>
<reference evidence="3 4" key="1">
    <citation type="submission" date="2017-03" db="EMBL/GenBank/DDBJ databases">
        <authorList>
            <person name="Afonso C.L."/>
            <person name="Miller P.J."/>
            <person name="Scott M.A."/>
            <person name="Spackman E."/>
            <person name="Goraichik I."/>
            <person name="Dimitrov K.M."/>
            <person name="Suarez D.L."/>
            <person name="Swayne D.E."/>
        </authorList>
    </citation>
    <scope>NUCLEOTIDE SEQUENCE [LARGE SCALE GENOMIC DNA]</scope>
    <source>
        <strain evidence="3 4">CECT 7751</strain>
    </source>
</reference>
<evidence type="ECO:0000259" key="2">
    <source>
        <dbReference type="Pfam" id="PF01052"/>
    </source>
</evidence>
<evidence type="ECO:0000313" key="3">
    <source>
        <dbReference type="EMBL" id="SLN34783.1"/>
    </source>
</evidence>
<dbReference type="InterPro" id="IPR001543">
    <property type="entry name" value="FliN-like_C"/>
</dbReference>
<sequence>MAVAKDMASTASNAVLRKKASAARETYQARAMSPEKALRLSLAKSADELLDMSLVVLSCQYDYLSADDLTGHLADDGLLVLLDGAGRVTGAMMLDLMAASALVEQSTMGRVSPLEPEPRATTTTDAALIGPILDDVFLRLAMMLEGDPAADWMAGYSFGVRLENVRLMSLALDAPDFHVFRLHAEFGGTRQGHMLFALPDRRHLPAIEQEGEAAGDAGPTVGEAVMSAPATIDAVLHRTTMPFARVSALKVGDLIEIPRAALTQTRLETRGETGRAACLGKVRLGQMGGFRAVRLTMAELAEAQGGGGAGQAGLPAPDGGRAAGSAMDGGEMGFAGADMAEASPAPMDLDAMAFDAAEIGGVDSEDVGGLPPLADLPSSDGGGEADFPALDDLPDLSDLPELEAGDDDFPAMPLADLPDPEE</sequence>
<organism evidence="3 4">
    <name type="scientific">Pseudooceanicola marinus</name>
    <dbReference type="NCBI Taxonomy" id="396013"/>
    <lineage>
        <taxon>Bacteria</taxon>
        <taxon>Pseudomonadati</taxon>
        <taxon>Pseudomonadota</taxon>
        <taxon>Alphaproteobacteria</taxon>
        <taxon>Rhodobacterales</taxon>
        <taxon>Paracoccaceae</taxon>
        <taxon>Pseudooceanicola</taxon>
    </lineage>
</organism>
<dbReference type="SUPFAM" id="SSF101801">
    <property type="entry name" value="Surface presentation of antigens (SPOA)"/>
    <property type="match status" value="1"/>
</dbReference>
<dbReference type="InterPro" id="IPR036429">
    <property type="entry name" value="SpoA-like_sf"/>
</dbReference>
<dbReference type="Proteomes" id="UP000193963">
    <property type="component" value="Unassembled WGS sequence"/>
</dbReference>
<evidence type="ECO:0000256" key="1">
    <source>
        <dbReference type="SAM" id="MobiDB-lite"/>
    </source>
</evidence>
<dbReference type="EMBL" id="FWFN01000003">
    <property type="protein sequence ID" value="SLN34783.1"/>
    <property type="molecule type" value="Genomic_DNA"/>
</dbReference>
<keyword evidence="4" id="KW-1185">Reference proteome</keyword>
<protein>
    <submittedName>
        <fullName evidence="3">Surface presentation of antigens (SPOA)</fullName>
    </submittedName>
</protein>
<evidence type="ECO:0000313" key="4">
    <source>
        <dbReference type="Proteomes" id="UP000193963"/>
    </source>
</evidence>
<feature type="compositionally biased region" description="Acidic residues" evidence="1">
    <location>
        <begin position="392"/>
        <end position="409"/>
    </location>
</feature>
<feature type="region of interest" description="Disordered" evidence="1">
    <location>
        <begin position="305"/>
        <end position="327"/>
    </location>
</feature>
<dbReference type="Gene3D" id="2.30.330.10">
    <property type="entry name" value="SpoA-like"/>
    <property type="match status" value="1"/>
</dbReference>
<dbReference type="Pfam" id="PF01052">
    <property type="entry name" value="FliMN_C"/>
    <property type="match status" value="1"/>
</dbReference>